<evidence type="ECO:0000313" key="2">
    <source>
        <dbReference type="EMBL" id="QDG49744.1"/>
    </source>
</evidence>
<dbReference type="GO" id="GO:0017168">
    <property type="term" value="F:5-oxoprolinase (ATP-hydrolyzing) activity"/>
    <property type="evidence" value="ECO:0007669"/>
    <property type="project" value="TreeGrafter"/>
</dbReference>
<name>A0A4Y6PN80_PERCE</name>
<dbReference type="PANTHER" id="PTHR11365">
    <property type="entry name" value="5-OXOPROLINASE RELATED"/>
    <property type="match status" value="1"/>
</dbReference>
<evidence type="ECO:0000313" key="3">
    <source>
        <dbReference type="Proteomes" id="UP000315995"/>
    </source>
</evidence>
<gene>
    <name evidence="2" type="ORF">FIV42_03030</name>
</gene>
<evidence type="ECO:0000259" key="1">
    <source>
        <dbReference type="Pfam" id="PF02538"/>
    </source>
</evidence>
<dbReference type="AlphaFoldDB" id="A0A4Y6PN80"/>
<organism evidence="2 3">
    <name type="scientific">Persicimonas caeni</name>
    <dbReference type="NCBI Taxonomy" id="2292766"/>
    <lineage>
        <taxon>Bacteria</taxon>
        <taxon>Deltaproteobacteria</taxon>
        <taxon>Bradymonadales</taxon>
        <taxon>Bradymonadaceae</taxon>
        <taxon>Persicimonas</taxon>
    </lineage>
</organism>
<dbReference type="PANTHER" id="PTHR11365:SF23">
    <property type="entry name" value="HYPOTHETICAL 5-OXOPROLINASE (EUROFUNG)-RELATED"/>
    <property type="match status" value="1"/>
</dbReference>
<accession>A0A4Y6PN80</accession>
<dbReference type="InterPro" id="IPR045079">
    <property type="entry name" value="Oxoprolinase-like"/>
</dbReference>
<reference evidence="2 3" key="1">
    <citation type="submission" date="2019-06" db="EMBL/GenBank/DDBJ databases">
        <title>Persicimonas caeni gen. nov., sp. nov., a predatory bacterium isolated from solar saltern.</title>
        <authorList>
            <person name="Wang S."/>
        </authorList>
    </citation>
    <scope>NUCLEOTIDE SEQUENCE [LARGE SCALE GENOMIC DNA]</scope>
    <source>
        <strain evidence="2 3">YN101</strain>
    </source>
</reference>
<protein>
    <submittedName>
        <fullName evidence="2">Hydantoinase B/oxoprolinase family protein</fullName>
    </submittedName>
</protein>
<dbReference type="RefSeq" id="WP_141196241.1">
    <property type="nucleotide sequence ID" value="NZ_CP041186.1"/>
</dbReference>
<dbReference type="Proteomes" id="UP000315995">
    <property type="component" value="Chromosome"/>
</dbReference>
<dbReference type="OrthoDB" id="9761586at2"/>
<dbReference type="Pfam" id="PF02538">
    <property type="entry name" value="Hydantoinase_B"/>
    <property type="match status" value="1"/>
</dbReference>
<keyword evidence="3" id="KW-1185">Reference proteome</keyword>
<feature type="domain" description="Hydantoinase B/oxoprolinase" evidence="1">
    <location>
        <begin position="3"/>
        <end position="512"/>
    </location>
</feature>
<dbReference type="EMBL" id="CP041186">
    <property type="protein sequence ID" value="QDG49744.1"/>
    <property type="molecule type" value="Genomic_DNA"/>
</dbReference>
<dbReference type="GO" id="GO:0006749">
    <property type="term" value="P:glutathione metabolic process"/>
    <property type="evidence" value="ECO:0007669"/>
    <property type="project" value="TreeGrafter"/>
</dbReference>
<dbReference type="InterPro" id="IPR003692">
    <property type="entry name" value="Hydantoinase_B"/>
</dbReference>
<accession>A0A5B8XZ43</accession>
<dbReference type="GO" id="GO:0005829">
    <property type="term" value="C:cytosol"/>
    <property type="evidence" value="ECO:0007669"/>
    <property type="project" value="TreeGrafter"/>
</dbReference>
<proteinExistence type="predicted"/>
<sequence length="517" mass="55395">MNAIELEIFRHLFASIAEEMGVALMRSAFSPNIKERRDFSCAIFDASGEMVAQAAHIPVHLGATPLSVRAAIEAVEMGPGDHVVLNDPYAGGTHLPDITVVSPVFDDAGEIRFYVTNRAHHADVGGITPGSLPLSHSIEEEGIRIAPTRWSEELAAQIASESRTPEERKGDLRAQIAANLRGIKRLRDQLALRGDELLLAAASLQDYSERFMRRIIGEFPDGEWRFEDCLDDDGHGHGPLTIRCRLAIDGEQATVDFTGTDGQTEGPVNVPRAVTLSAVLYVFRCLAPAELPSNGGYMRCVEVVTEPGSLVDAEYPAAVAVGNVETSQRITDTVIGAFAQALPERMPAASCGSMNNVMIGGTDTRNGRSESFAYYETIAGGSGAGEGYQGANAVHTHMTNTLNTPVEALEHAYPFRVVTYAVRRGSGGEGRYRGGDGVVRAYAFDSKATVTLMTERRDRAPWGLAGGEGGRAGRNLLRRGGEETRLANKCTVEVEPGDEIVIETPGGGAWGSAESPE</sequence>